<organism evidence="2 3">
    <name type="scientific">Escherichia coli</name>
    <dbReference type="NCBI Taxonomy" id="562"/>
    <lineage>
        <taxon>Bacteria</taxon>
        <taxon>Pseudomonadati</taxon>
        <taxon>Pseudomonadota</taxon>
        <taxon>Gammaproteobacteria</taxon>
        <taxon>Enterobacterales</taxon>
        <taxon>Enterobacteriaceae</taxon>
        <taxon>Escherichia</taxon>
    </lineage>
</organism>
<reference evidence="3" key="1">
    <citation type="submission" date="2018-02" db="EMBL/GenBank/DDBJ databases">
        <authorList>
            <person name="Cea G.-C."/>
            <person name="William W."/>
        </authorList>
    </citation>
    <scope>NUCLEOTIDE SEQUENCE [LARGE SCALE GENOMIC DNA]</scope>
    <source>
        <strain evidence="3">692</strain>
        <plasmid evidence="3">rcs29_pii</plasmid>
    </source>
</reference>
<dbReference type="EMBL" id="LT985239">
    <property type="protein sequence ID" value="SPD97758.1"/>
    <property type="molecule type" value="Genomic_DNA"/>
</dbReference>
<name>A0A2P9E303_ECOLX</name>
<evidence type="ECO:0000259" key="1">
    <source>
        <dbReference type="Pfam" id="PF10881"/>
    </source>
</evidence>
<dbReference type="InterPro" id="IPR024402">
    <property type="entry name" value="DUF2726"/>
</dbReference>
<sequence>MDTKLRQLMSDEELEFFSHLTRLCPEGMIPLARVKLTEFVFPLAEYGTDLFYHDFKELNKITVPFLIFSFRKKKPVCVIYYLQDNDTPSIDALESWLDNCHIALFNFRTVKDLYLNDDFMNAIEL</sequence>
<dbReference type="Proteomes" id="UP000308292">
    <property type="component" value="Plasmid RCS29_pII"/>
</dbReference>
<protein>
    <submittedName>
        <fullName evidence="2">DNA distortion protein 3</fullName>
    </submittedName>
</protein>
<evidence type="ECO:0000313" key="3">
    <source>
        <dbReference type="Proteomes" id="UP000308292"/>
    </source>
</evidence>
<dbReference type="RefSeq" id="WP_000379947.1">
    <property type="nucleotide sequence ID" value="NZ_CAXJKM010000004.1"/>
</dbReference>
<geneLocation type="plasmid" evidence="3">
    <name>rcs29_pii</name>
</geneLocation>
<proteinExistence type="predicted"/>
<gene>
    <name evidence="2" type="primary">ddp3</name>
    <name evidence="2" type="ORF">RCS29_PII0003</name>
</gene>
<evidence type="ECO:0000313" key="2">
    <source>
        <dbReference type="EMBL" id="SPD97758.1"/>
    </source>
</evidence>
<dbReference type="Pfam" id="PF10881">
    <property type="entry name" value="DUF2726"/>
    <property type="match status" value="1"/>
</dbReference>
<dbReference type="AlphaFoldDB" id="A0A2P9E303"/>
<feature type="domain" description="DUF2726" evidence="1">
    <location>
        <begin position="6"/>
        <end position="83"/>
    </location>
</feature>
<accession>A0A2P9E303</accession>
<keyword evidence="2" id="KW-0614">Plasmid</keyword>